<comment type="caution">
    <text evidence="9">The sequence shown here is derived from an EMBL/GenBank/DDBJ whole genome shotgun (WGS) entry which is preliminary data.</text>
</comment>
<evidence type="ECO:0000256" key="4">
    <source>
        <dbReference type="ARBA" id="ARBA00023163"/>
    </source>
</evidence>
<organism evidence="9 10">
    <name type="scientific">Atopobium minutum</name>
    <dbReference type="NCBI Taxonomy" id="1381"/>
    <lineage>
        <taxon>Bacteria</taxon>
        <taxon>Bacillati</taxon>
        <taxon>Actinomycetota</taxon>
        <taxon>Coriobacteriia</taxon>
        <taxon>Coriobacteriales</taxon>
        <taxon>Atopobiaceae</taxon>
        <taxon>Atopobium</taxon>
    </lineage>
</organism>
<dbReference type="Pfam" id="PF00874">
    <property type="entry name" value="PRD"/>
    <property type="match status" value="2"/>
</dbReference>
<evidence type="ECO:0000259" key="6">
    <source>
        <dbReference type="PROSITE" id="PS51094"/>
    </source>
</evidence>
<evidence type="ECO:0000313" key="10">
    <source>
        <dbReference type="Proteomes" id="UP000183687"/>
    </source>
</evidence>
<accession>A0AB38A7Z6</accession>
<dbReference type="CDD" id="cd00211">
    <property type="entry name" value="PTS_IIA_fru"/>
    <property type="match status" value="1"/>
</dbReference>
<dbReference type="PANTHER" id="PTHR30185:SF18">
    <property type="entry name" value="TRANSCRIPTIONAL REGULATOR MTLR"/>
    <property type="match status" value="1"/>
</dbReference>
<feature type="domain" description="HTH deoR-type" evidence="5">
    <location>
        <begin position="1"/>
        <end position="69"/>
    </location>
</feature>
<dbReference type="InterPro" id="IPR013199">
    <property type="entry name" value="HTH_Mga_DNA-bd_dom"/>
</dbReference>
<dbReference type="InterPro" id="IPR036095">
    <property type="entry name" value="PTS_EIIB-like_sf"/>
</dbReference>
<dbReference type="Pfam" id="PF00359">
    <property type="entry name" value="PTS_EIIA_2"/>
    <property type="match status" value="1"/>
</dbReference>
<dbReference type="InterPro" id="IPR050661">
    <property type="entry name" value="BglG_antiterminators"/>
</dbReference>
<keyword evidence="4" id="KW-0804">Transcription</keyword>
<sequence>MNSRQRKELQLLIEHGSFGLNEFADLFSLSKRQIRYDIDELNTALESTVGIEAVSIYRNIAYLHAGITSQSLIQSEFLDEIRDFNKNPLSVKERILLTAFYIAWSSECYVTMQEIADNFSVSYDTVVRDMAEVRKYYAAHNTKLISEAGKGLYLKAPESARREVLSAIVKEYKNLSRFHLAFDPHDYEELFPLENLQEVAAIVSNAEAYCSVLLDDASFEAIIIHILLSVQRFKDMRDKATPDTSLLTASTQLDEVRYKIAHYIVEQVNDYFEIALPDDELLYIGLHLGLYGWRVQADKPQVNTAIELACTALISAVDACMHAGFKQDKKLYTNLVQHVATAANRKAAKLTLTNPLRDELLQEYSDLYQIIRQKSSSCGLDQLINPTEDELSYIMVHFGAALARIHRTYQHKPQIIVVCATGIGTAELLASRLQQQFSVNIVSIVAAHRLTSMPLGEIDLVISTLPSSITKISTPWLKVGPLLDAEDCIKVATKLSQLGFYTKQDAHLGPILSTSAKKLQAILLEYSHPQDEAKLIAALQSYLQTYGALKEQGGEDPMLSDLLSKDHIVLDVTCDDWQSSVKAAGQPLLKTGEITSAYVDEVIKNIAEYGPYVVITKGIALAHASSAIGVNKTGMSLARLKTPVSYGNTSNDPVKYVFMLASTGPQTHMTALQCLSELLQDSTSLTCMAQAIQPAEITKQIKHFEKTMTATIDC</sequence>
<dbReference type="InterPro" id="IPR036634">
    <property type="entry name" value="PRD_sf"/>
</dbReference>
<protein>
    <submittedName>
        <fullName evidence="9">Transcriptional antiterminator</fullName>
    </submittedName>
</protein>
<dbReference type="GO" id="GO:0009401">
    <property type="term" value="P:phosphoenolpyruvate-dependent sugar phosphotransferase system"/>
    <property type="evidence" value="ECO:0007669"/>
    <property type="project" value="InterPro"/>
</dbReference>
<dbReference type="SUPFAM" id="SSF52794">
    <property type="entry name" value="PTS system IIB component-like"/>
    <property type="match status" value="1"/>
</dbReference>
<dbReference type="InterPro" id="IPR011608">
    <property type="entry name" value="PRD"/>
</dbReference>
<dbReference type="InterPro" id="IPR001034">
    <property type="entry name" value="DeoR_HTH"/>
</dbReference>
<dbReference type="SUPFAM" id="SSF55804">
    <property type="entry name" value="Phoshotransferase/anion transport protein"/>
    <property type="match status" value="1"/>
</dbReference>
<reference evidence="9 10" key="1">
    <citation type="submission" date="2016-10" db="EMBL/GenBank/DDBJ databases">
        <authorList>
            <person name="Varghese N."/>
            <person name="Submissions S."/>
        </authorList>
    </citation>
    <scope>NUCLEOTIDE SEQUENCE [LARGE SCALE GENOMIC DNA]</scope>
    <source>
        <strain evidence="9 10">DSM 20586</strain>
    </source>
</reference>
<dbReference type="GO" id="GO:0003700">
    <property type="term" value="F:DNA-binding transcription factor activity"/>
    <property type="evidence" value="ECO:0007669"/>
    <property type="project" value="InterPro"/>
</dbReference>
<keyword evidence="3" id="KW-0805">Transcription regulation</keyword>
<proteinExistence type="predicted"/>
<dbReference type="GO" id="GO:0008982">
    <property type="term" value="F:protein-N(PI)-phosphohistidine-sugar phosphotransferase activity"/>
    <property type="evidence" value="ECO:0007669"/>
    <property type="project" value="InterPro"/>
</dbReference>
<dbReference type="AlphaFoldDB" id="A0AB38A7Z6"/>
<dbReference type="Gene3D" id="3.40.50.2300">
    <property type="match status" value="1"/>
</dbReference>
<gene>
    <name evidence="9" type="ORF">SAMN04489746_1136</name>
</gene>
<dbReference type="CDD" id="cd05568">
    <property type="entry name" value="PTS_IIB_bgl_like"/>
    <property type="match status" value="1"/>
</dbReference>
<evidence type="ECO:0000259" key="5">
    <source>
        <dbReference type="PROSITE" id="PS51000"/>
    </source>
</evidence>
<dbReference type="RefSeq" id="WP_002564220.1">
    <property type="nucleotide sequence ID" value="NZ_CALJSN010000009.1"/>
</dbReference>
<dbReference type="SUPFAM" id="SSF63520">
    <property type="entry name" value="PTS-regulatory domain, PRD"/>
    <property type="match status" value="2"/>
</dbReference>
<dbReference type="PANTHER" id="PTHR30185">
    <property type="entry name" value="CRYPTIC BETA-GLUCOSIDE BGL OPERON ANTITERMINATOR"/>
    <property type="match status" value="1"/>
</dbReference>
<dbReference type="PROSITE" id="PS51094">
    <property type="entry name" value="PTS_EIIA_TYPE_2"/>
    <property type="match status" value="1"/>
</dbReference>
<dbReference type="Gene3D" id="3.40.930.10">
    <property type="entry name" value="Mannitol-specific EII, Chain A"/>
    <property type="match status" value="1"/>
</dbReference>
<dbReference type="PROSITE" id="PS51372">
    <property type="entry name" value="PRD_2"/>
    <property type="match status" value="2"/>
</dbReference>
<dbReference type="PROSITE" id="PS51000">
    <property type="entry name" value="HTH_DEOR_2"/>
    <property type="match status" value="1"/>
</dbReference>
<dbReference type="EMBL" id="FNSH01000001">
    <property type="protein sequence ID" value="SEB82977.1"/>
    <property type="molecule type" value="Genomic_DNA"/>
</dbReference>
<feature type="domain" description="PTS EIIB type-2" evidence="7">
    <location>
        <begin position="413"/>
        <end position="503"/>
    </location>
</feature>
<dbReference type="InterPro" id="IPR016152">
    <property type="entry name" value="PTrfase/Anion_transptr"/>
</dbReference>
<feature type="domain" description="PRD" evidence="8">
    <location>
        <begin position="301"/>
        <end position="408"/>
    </location>
</feature>
<keyword evidence="1" id="KW-0808">Transferase</keyword>
<feature type="domain" description="PRD" evidence="8">
    <location>
        <begin position="190"/>
        <end position="298"/>
    </location>
</feature>
<evidence type="ECO:0000256" key="3">
    <source>
        <dbReference type="ARBA" id="ARBA00023015"/>
    </source>
</evidence>
<dbReference type="InterPro" id="IPR013011">
    <property type="entry name" value="PTS_EIIB_2"/>
</dbReference>
<feature type="domain" description="PTS EIIA type-2" evidence="6">
    <location>
        <begin position="561"/>
        <end position="704"/>
    </location>
</feature>
<evidence type="ECO:0000256" key="1">
    <source>
        <dbReference type="ARBA" id="ARBA00022679"/>
    </source>
</evidence>
<dbReference type="Gene3D" id="1.10.1790.10">
    <property type="entry name" value="PRD domain"/>
    <property type="match status" value="2"/>
</dbReference>
<name>A0AB38A7Z6_9ACTN</name>
<evidence type="ECO:0000256" key="2">
    <source>
        <dbReference type="ARBA" id="ARBA00022737"/>
    </source>
</evidence>
<evidence type="ECO:0000313" key="9">
    <source>
        <dbReference type="EMBL" id="SEB82977.1"/>
    </source>
</evidence>
<keyword evidence="2" id="KW-0677">Repeat</keyword>
<dbReference type="PROSITE" id="PS51099">
    <property type="entry name" value="PTS_EIIB_TYPE_2"/>
    <property type="match status" value="1"/>
</dbReference>
<dbReference type="Pfam" id="PF08280">
    <property type="entry name" value="HTH_Mga"/>
    <property type="match status" value="1"/>
</dbReference>
<evidence type="ECO:0000259" key="8">
    <source>
        <dbReference type="PROSITE" id="PS51372"/>
    </source>
</evidence>
<dbReference type="InterPro" id="IPR002178">
    <property type="entry name" value="PTS_EIIA_type-2_dom"/>
</dbReference>
<evidence type="ECO:0000259" key="7">
    <source>
        <dbReference type="PROSITE" id="PS51099"/>
    </source>
</evidence>
<dbReference type="Proteomes" id="UP000183687">
    <property type="component" value="Unassembled WGS sequence"/>
</dbReference>